<dbReference type="SUPFAM" id="SSF103642">
    <property type="entry name" value="Sec-C motif"/>
    <property type="match status" value="1"/>
</dbReference>
<evidence type="ECO:0008006" key="4">
    <source>
        <dbReference type="Google" id="ProtNLM"/>
    </source>
</evidence>
<dbReference type="InterPro" id="IPR004027">
    <property type="entry name" value="SEC_C_motif"/>
</dbReference>
<accession>A0ABU0WSY7</accession>
<keyword evidence="3" id="KW-1185">Reference proteome</keyword>
<dbReference type="Proteomes" id="UP001225605">
    <property type="component" value="Unassembled WGS sequence"/>
</dbReference>
<sequence length="241" mass="25652">MDAAGRAVGVTVAPRRGRPSFSRRSWCRWRVSLSPDERWAGTDPDEFGREFASAAERLADEVRERFRHRSMKSADAFPCGADPRRPGPGSLSRRVPHTRARRDPAGSRRGVAGGGPARARPGVAGRGRRPGWWERRRGEGRAVRPGPGRGVRGGVGGAGIPVDRARRRHGSTAGPGGVGSAAGPVGRVRDHLRRGSGRVGAAGRPAHARSAAGGEVAWPPARNDRCWCGSAAEYEKCCGRP</sequence>
<gene>
    <name evidence="2" type="ORF">CKY47_02470</name>
</gene>
<feature type="compositionally biased region" description="Gly residues" evidence="1">
    <location>
        <begin position="147"/>
        <end position="159"/>
    </location>
</feature>
<evidence type="ECO:0000256" key="1">
    <source>
        <dbReference type="SAM" id="MobiDB-lite"/>
    </source>
</evidence>
<evidence type="ECO:0000313" key="2">
    <source>
        <dbReference type="EMBL" id="MDQ2582867.1"/>
    </source>
</evidence>
<comment type="caution">
    <text evidence="2">The sequence shown here is derived from an EMBL/GenBank/DDBJ whole genome shotgun (WGS) entry which is preliminary data.</text>
</comment>
<dbReference type="EMBL" id="NSDM01000001">
    <property type="protein sequence ID" value="MDQ2582867.1"/>
    <property type="molecule type" value="Genomic_DNA"/>
</dbReference>
<evidence type="ECO:0000313" key="3">
    <source>
        <dbReference type="Proteomes" id="UP001225605"/>
    </source>
</evidence>
<dbReference type="Pfam" id="PF02810">
    <property type="entry name" value="SEC-C"/>
    <property type="match status" value="1"/>
</dbReference>
<organism evidence="2 3">
    <name type="scientific">Saccharothrix yanglingensis</name>
    <dbReference type="NCBI Taxonomy" id="659496"/>
    <lineage>
        <taxon>Bacteria</taxon>
        <taxon>Bacillati</taxon>
        <taxon>Actinomycetota</taxon>
        <taxon>Actinomycetes</taxon>
        <taxon>Pseudonocardiales</taxon>
        <taxon>Pseudonocardiaceae</taxon>
        <taxon>Saccharothrix</taxon>
    </lineage>
</organism>
<feature type="compositionally biased region" description="Low complexity" evidence="1">
    <location>
        <begin position="199"/>
        <end position="214"/>
    </location>
</feature>
<name>A0ABU0WSY7_9PSEU</name>
<feature type="region of interest" description="Disordered" evidence="1">
    <location>
        <begin position="67"/>
        <end position="215"/>
    </location>
</feature>
<protein>
    <recommendedName>
        <fullName evidence="4">SEC-C motif-containing protein</fullName>
    </recommendedName>
</protein>
<feature type="compositionally biased region" description="Basic and acidic residues" evidence="1">
    <location>
        <begin position="131"/>
        <end position="142"/>
    </location>
</feature>
<reference evidence="2 3" key="1">
    <citation type="submission" date="2017-06" db="EMBL/GenBank/DDBJ databases">
        <title>Cultured bacterium strain Saccharothrix yanglingensis Hhs.015.</title>
        <authorList>
            <person name="Xia Y."/>
        </authorList>
    </citation>
    <scope>NUCLEOTIDE SEQUENCE [LARGE SCALE GENOMIC DNA]</scope>
    <source>
        <strain evidence="2 3">Hhs.015</strain>
    </source>
</reference>
<proteinExistence type="predicted"/>
<feature type="region of interest" description="Disordered" evidence="1">
    <location>
        <begin position="1"/>
        <end position="22"/>
    </location>
</feature>